<dbReference type="InterPro" id="IPR004960">
    <property type="entry name" value="LipA_acyltrans"/>
</dbReference>
<comment type="caution">
    <text evidence="8">The sequence shown here is derived from an EMBL/GenBank/DDBJ whole genome shotgun (WGS) entry which is preliminary data.</text>
</comment>
<dbReference type="GO" id="GO:0009247">
    <property type="term" value="P:glycolipid biosynthetic process"/>
    <property type="evidence" value="ECO:0007669"/>
    <property type="project" value="UniProtKB-ARBA"/>
</dbReference>
<evidence type="ECO:0000256" key="1">
    <source>
        <dbReference type="ARBA" id="ARBA00004533"/>
    </source>
</evidence>
<dbReference type="PANTHER" id="PTHR30606">
    <property type="entry name" value="LIPID A BIOSYNTHESIS LAUROYL ACYLTRANSFERASE"/>
    <property type="match status" value="1"/>
</dbReference>
<evidence type="ECO:0000313" key="9">
    <source>
        <dbReference type="Proteomes" id="UP000237040"/>
    </source>
</evidence>
<dbReference type="AlphaFoldDB" id="A0A2J6WFE6"/>
<keyword evidence="7" id="KW-1133">Transmembrane helix</keyword>
<dbReference type="CDD" id="cd07984">
    <property type="entry name" value="LPLAT_LABLAT-like"/>
    <property type="match status" value="1"/>
</dbReference>
<dbReference type="GO" id="GO:0016746">
    <property type="term" value="F:acyltransferase activity"/>
    <property type="evidence" value="ECO:0007669"/>
    <property type="project" value="UniProtKB-KW"/>
</dbReference>
<evidence type="ECO:0000256" key="3">
    <source>
        <dbReference type="ARBA" id="ARBA00022519"/>
    </source>
</evidence>
<evidence type="ECO:0000256" key="6">
    <source>
        <dbReference type="ARBA" id="ARBA00023315"/>
    </source>
</evidence>
<evidence type="ECO:0008006" key="10">
    <source>
        <dbReference type="Google" id="ProtNLM"/>
    </source>
</evidence>
<keyword evidence="5 7" id="KW-0472">Membrane</keyword>
<dbReference type="GO" id="GO:0005886">
    <property type="term" value="C:plasma membrane"/>
    <property type="evidence" value="ECO:0007669"/>
    <property type="project" value="UniProtKB-SubCell"/>
</dbReference>
<feature type="transmembrane region" description="Helical" evidence="7">
    <location>
        <begin position="12"/>
        <end position="35"/>
    </location>
</feature>
<protein>
    <recommendedName>
        <fullName evidence="10">Lipid A biosynthesis acyltransferase</fullName>
    </recommendedName>
</protein>
<keyword evidence="6" id="KW-0012">Acyltransferase</keyword>
<dbReference type="Proteomes" id="UP000237040">
    <property type="component" value="Unassembled WGS sequence"/>
</dbReference>
<dbReference type="EMBL" id="PNIL01000020">
    <property type="protein sequence ID" value="PMP68391.1"/>
    <property type="molecule type" value="Genomic_DNA"/>
</dbReference>
<dbReference type="PANTHER" id="PTHR30606:SF10">
    <property type="entry name" value="PHOSPHATIDYLINOSITOL MANNOSIDE ACYLTRANSFERASE"/>
    <property type="match status" value="1"/>
</dbReference>
<gene>
    <name evidence="8" type="ORF">C0189_01300</name>
</gene>
<reference evidence="8 9" key="1">
    <citation type="submission" date="2018-01" db="EMBL/GenBank/DDBJ databases">
        <title>Metagenomic assembled genomes from two thermal pools in the Uzon Caldera, Kamchatka, Russia.</title>
        <authorList>
            <person name="Wilkins L."/>
            <person name="Ettinger C."/>
        </authorList>
    </citation>
    <scope>NUCLEOTIDE SEQUENCE [LARGE SCALE GENOMIC DNA]</scope>
    <source>
        <strain evidence="8">ZAV-07</strain>
    </source>
</reference>
<evidence type="ECO:0000313" key="8">
    <source>
        <dbReference type="EMBL" id="PMP68391.1"/>
    </source>
</evidence>
<evidence type="ECO:0000256" key="2">
    <source>
        <dbReference type="ARBA" id="ARBA00022475"/>
    </source>
</evidence>
<accession>A0A2J6WFE6</accession>
<dbReference type="Pfam" id="PF03279">
    <property type="entry name" value="Lip_A_acyltrans"/>
    <property type="match status" value="1"/>
</dbReference>
<keyword evidence="3" id="KW-0997">Cell inner membrane</keyword>
<evidence type="ECO:0000256" key="4">
    <source>
        <dbReference type="ARBA" id="ARBA00022679"/>
    </source>
</evidence>
<proteinExistence type="predicted"/>
<keyword evidence="7" id="KW-0812">Transmembrane</keyword>
<comment type="subcellular location">
    <subcellularLocation>
        <location evidence="1">Cell inner membrane</location>
    </subcellularLocation>
</comment>
<keyword evidence="4" id="KW-0808">Transferase</keyword>
<sequence>MLSFWYKLGKKYVKIMPVSFVYLTAKLLGFFSFWFDRKRNYVLNNIKIITNKNRFSLYKLGIEFYENFALNIADYFIVVVKGFDKIKILTPKEEVFKKLKELTQNGGLVIPTAHLGNWEVAGVLVGSLGFKAHGIGLPQQDIEVEKFYEELRRRFNVIVHPFQGGFLGAYKAVKNGEIATIVSDRDINKDGVCVNFFGRNVSFPKGASILAYRTKVKSIFAALIRENGYYKVYFSDEFDIDFTLPESEFSKRYVSKFASILEEFVKRYPTQWYHFFDYFKEYSC</sequence>
<name>A0A2J6WFE6_9BACT</name>
<evidence type="ECO:0000256" key="5">
    <source>
        <dbReference type="ARBA" id="ARBA00023136"/>
    </source>
</evidence>
<evidence type="ECO:0000256" key="7">
    <source>
        <dbReference type="SAM" id="Phobius"/>
    </source>
</evidence>
<organism evidence="8 9">
    <name type="scientific">Caldisericum exile</name>
    <dbReference type="NCBI Taxonomy" id="693075"/>
    <lineage>
        <taxon>Bacteria</taxon>
        <taxon>Pseudomonadati</taxon>
        <taxon>Caldisericota/Cryosericota group</taxon>
        <taxon>Caldisericota</taxon>
        <taxon>Caldisericia</taxon>
        <taxon>Caldisericales</taxon>
        <taxon>Caldisericaceae</taxon>
        <taxon>Caldisericum</taxon>
    </lineage>
</organism>
<keyword evidence="2" id="KW-1003">Cell membrane</keyword>